<name>A0ABY8C788_9FIRM</name>
<dbReference type="NCBIfam" id="TIGR00022">
    <property type="entry name" value="YhcH/YjgK/YiaL family protein"/>
    <property type="match status" value="1"/>
</dbReference>
<protein>
    <submittedName>
        <fullName evidence="1">YhcH/YjgK/YiaL family protein</fullName>
    </submittedName>
</protein>
<keyword evidence="2" id="KW-1185">Reference proteome</keyword>
<gene>
    <name evidence="1" type="ORF">PYS61_04545</name>
</gene>
<accession>A0ABY8C788</accession>
<dbReference type="InterPro" id="IPR004375">
    <property type="entry name" value="NanQ/TabA/YiaL"/>
</dbReference>
<dbReference type="RefSeq" id="WP_315571266.1">
    <property type="nucleotide sequence ID" value="NZ_CP118868.1"/>
</dbReference>
<evidence type="ECO:0000313" key="2">
    <source>
        <dbReference type="Proteomes" id="UP001220478"/>
    </source>
</evidence>
<dbReference type="Gene3D" id="2.60.120.370">
    <property type="entry name" value="YhcH/YjgK/YiaL"/>
    <property type="match status" value="1"/>
</dbReference>
<proteinExistence type="predicted"/>
<sequence>MIVTERNNFRRYQNLNPYFPQVCDFLESTDLLSLAEGRYEIAGNNAYANVMSYISDGIAGSGKFETHDNYLDIHLVIQGKDKIAVAVPRKAKLIQEYDKNADIAFYQSEEFQVIDLNEFNLLVAFKEDFHQPKIRVNDELVKKMVIKVKVE</sequence>
<organism evidence="1 2">
    <name type="scientific">Amygdalobacter indicium</name>
    <dbReference type="NCBI Taxonomy" id="3029272"/>
    <lineage>
        <taxon>Bacteria</taxon>
        <taxon>Bacillati</taxon>
        <taxon>Bacillota</taxon>
        <taxon>Clostridia</taxon>
        <taxon>Eubacteriales</taxon>
        <taxon>Oscillospiraceae</taxon>
        <taxon>Amygdalobacter</taxon>
    </lineage>
</organism>
<reference evidence="1 2" key="1">
    <citation type="submission" date="2023-02" db="EMBL/GenBank/DDBJ databases">
        <title>Novel Oscillospiraceae bacterial genomes.</title>
        <authorList>
            <person name="Srinivasan S."/>
            <person name="Austin M.N."/>
            <person name="Fiedler T.L."/>
            <person name="Strenk S.M."/>
            <person name="Agnew K.J."/>
            <person name="Nagana Gowda G.A."/>
            <person name="Raftery D."/>
            <person name="Beamer M.A."/>
            <person name="Achilles S.L."/>
            <person name="Wiesenfeld H.C."/>
            <person name="Fredricks D.N."/>
            <person name="Hillier S.L."/>
        </authorList>
    </citation>
    <scope>NUCLEOTIDE SEQUENCE [LARGE SCALE GENOMIC DNA]</scope>
    <source>
        <strain evidence="1 2">CHIC02 1186E3-8</strain>
    </source>
</reference>
<dbReference type="Pfam" id="PF04074">
    <property type="entry name" value="DUF386"/>
    <property type="match status" value="1"/>
</dbReference>
<dbReference type="PANTHER" id="PTHR34986:SF1">
    <property type="entry name" value="PROTEIN YIAL"/>
    <property type="match status" value="1"/>
</dbReference>
<dbReference type="InterPro" id="IPR037012">
    <property type="entry name" value="NanQ/TabA/YiaL_sf"/>
</dbReference>
<dbReference type="PANTHER" id="PTHR34986">
    <property type="entry name" value="EVOLVED BETA-GALACTOSIDASE SUBUNIT BETA"/>
    <property type="match status" value="1"/>
</dbReference>
<dbReference type="SUPFAM" id="SSF51197">
    <property type="entry name" value="Clavaminate synthase-like"/>
    <property type="match status" value="1"/>
</dbReference>
<dbReference type="Proteomes" id="UP001220478">
    <property type="component" value="Chromosome"/>
</dbReference>
<dbReference type="EMBL" id="CP118868">
    <property type="protein sequence ID" value="WEG35208.1"/>
    <property type="molecule type" value="Genomic_DNA"/>
</dbReference>
<evidence type="ECO:0000313" key="1">
    <source>
        <dbReference type="EMBL" id="WEG35208.1"/>
    </source>
</evidence>